<dbReference type="GO" id="GO:0016020">
    <property type="term" value="C:membrane"/>
    <property type="evidence" value="ECO:0007669"/>
    <property type="project" value="UniProtKB-SubCell"/>
</dbReference>
<evidence type="ECO:0000256" key="4">
    <source>
        <dbReference type="ARBA" id="ARBA00022989"/>
    </source>
</evidence>
<reference evidence="8 9" key="1">
    <citation type="submission" date="2020-07" db="EMBL/GenBank/DDBJ databases">
        <title>Sequencing the genomes of 1000 actinobacteria strains.</title>
        <authorList>
            <person name="Klenk H.-P."/>
        </authorList>
    </citation>
    <scope>NUCLEOTIDE SEQUENCE [LARGE SCALE GENOMIC DNA]</scope>
    <source>
        <strain evidence="8 9">DSM 103164</strain>
    </source>
</reference>
<accession>A0A7Z0D9X2</accession>
<dbReference type="AlphaFoldDB" id="A0A7Z0D9X2"/>
<feature type="transmembrane region" description="Helical" evidence="6">
    <location>
        <begin position="77"/>
        <end position="97"/>
    </location>
</feature>
<feature type="domain" description="EamA" evidence="7">
    <location>
        <begin position="158"/>
        <end position="300"/>
    </location>
</feature>
<keyword evidence="5 6" id="KW-0472">Membrane</keyword>
<proteinExistence type="inferred from homology"/>
<dbReference type="Pfam" id="PF00892">
    <property type="entry name" value="EamA"/>
    <property type="match status" value="2"/>
</dbReference>
<feature type="transmembrane region" description="Helical" evidence="6">
    <location>
        <begin position="103"/>
        <end position="122"/>
    </location>
</feature>
<feature type="transmembrane region" description="Helical" evidence="6">
    <location>
        <begin position="157"/>
        <end position="176"/>
    </location>
</feature>
<keyword evidence="9" id="KW-1185">Reference proteome</keyword>
<organism evidence="8 9">
    <name type="scientific">Naumannella cuiyingiana</name>
    <dbReference type="NCBI Taxonomy" id="1347891"/>
    <lineage>
        <taxon>Bacteria</taxon>
        <taxon>Bacillati</taxon>
        <taxon>Actinomycetota</taxon>
        <taxon>Actinomycetes</taxon>
        <taxon>Propionibacteriales</taxon>
        <taxon>Propionibacteriaceae</taxon>
        <taxon>Naumannella</taxon>
    </lineage>
</organism>
<feature type="transmembrane region" description="Helical" evidence="6">
    <location>
        <begin position="188"/>
        <end position="210"/>
    </location>
</feature>
<dbReference type="SUPFAM" id="SSF103481">
    <property type="entry name" value="Multidrug resistance efflux transporter EmrE"/>
    <property type="match status" value="2"/>
</dbReference>
<dbReference type="EMBL" id="JACBZS010000001">
    <property type="protein sequence ID" value="NYI71487.1"/>
    <property type="molecule type" value="Genomic_DNA"/>
</dbReference>
<keyword evidence="4 6" id="KW-1133">Transmembrane helix</keyword>
<evidence type="ECO:0000256" key="5">
    <source>
        <dbReference type="ARBA" id="ARBA00023136"/>
    </source>
</evidence>
<evidence type="ECO:0000256" key="3">
    <source>
        <dbReference type="ARBA" id="ARBA00022692"/>
    </source>
</evidence>
<dbReference type="InterPro" id="IPR050638">
    <property type="entry name" value="AA-Vitamin_Transporters"/>
</dbReference>
<evidence type="ECO:0000256" key="2">
    <source>
        <dbReference type="ARBA" id="ARBA00007362"/>
    </source>
</evidence>
<evidence type="ECO:0000313" key="8">
    <source>
        <dbReference type="EMBL" id="NYI71487.1"/>
    </source>
</evidence>
<dbReference type="InterPro" id="IPR037185">
    <property type="entry name" value="EmrE-like"/>
</dbReference>
<comment type="subcellular location">
    <subcellularLocation>
        <location evidence="1">Membrane</location>
        <topology evidence="1">Multi-pass membrane protein</topology>
    </subcellularLocation>
</comment>
<gene>
    <name evidence="8" type="ORF">GGQ54_002047</name>
</gene>
<evidence type="ECO:0000256" key="1">
    <source>
        <dbReference type="ARBA" id="ARBA00004141"/>
    </source>
</evidence>
<name>A0A7Z0D9X2_9ACTN</name>
<dbReference type="InterPro" id="IPR000620">
    <property type="entry name" value="EamA_dom"/>
</dbReference>
<feature type="transmembrane region" description="Helical" evidence="6">
    <location>
        <begin position="258"/>
        <end position="278"/>
    </location>
</feature>
<keyword evidence="3 6" id="KW-0812">Transmembrane</keyword>
<feature type="domain" description="EamA" evidence="7">
    <location>
        <begin position="12"/>
        <end position="146"/>
    </location>
</feature>
<feature type="transmembrane region" description="Helical" evidence="6">
    <location>
        <begin position="230"/>
        <end position="251"/>
    </location>
</feature>
<dbReference type="PANTHER" id="PTHR32322">
    <property type="entry name" value="INNER MEMBRANE TRANSPORTER"/>
    <property type="match status" value="1"/>
</dbReference>
<dbReference type="Proteomes" id="UP000527616">
    <property type="component" value="Unassembled WGS sequence"/>
</dbReference>
<feature type="transmembrane region" description="Helical" evidence="6">
    <location>
        <begin position="284"/>
        <end position="303"/>
    </location>
</feature>
<sequence length="318" mass="32483">MTMRAASPHPATWLVVALVSAAGFGTAGSFASALMEAGWTPAATTTVRLALGGLLLAPIAAWQLRGRYATLTRHWRTIAAFGLIACAGTQLLFFLAITRLPVGIALLIEYLAPVLVVGWTWATTRVRPGVLVGVGTLLAIAGLLGVIDVFGEVRVDPLGVLFGLGAAACLGAYFVISADSPVELPPLTLAAGGLLVGAAGVGLVGALGLLPMRASLDPVTIADTTVPAPVSVLGLGLLATALAYLTGIIATRHLGSRLASFVGLTEVLFAAAWAWLLLGQSLRPTQLAGGVVIIVGVLLVRLAEPRARETPVDVQPTS</sequence>
<comment type="similarity">
    <text evidence="2">Belongs to the EamA transporter family.</text>
</comment>
<feature type="transmembrane region" description="Helical" evidence="6">
    <location>
        <begin position="47"/>
        <end position="65"/>
    </location>
</feature>
<evidence type="ECO:0000256" key="6">
    <source>
        <dbReference type="SAM" id="Phobius"/>
    </source>
</evidence>
<comment type="caution">
    <text evidence="8">The sequence shown here is derived from an EMBL/GenBank/DDBJ whole genome shotgun (WGS) entry which is preliminary data.</text>
</comment>
<dbReference type="PANTHER" id="PTHR32322:SF2">
    <property type="entry name" value="EAMA DOMAIN-CONTAINING PROTEIN"/>
    <property type="match status" value="1"/>
</dbReference>
<protein>
    <submittedName>
        <fullName evidence="8">Drug/metabolite transporter (DMT)-like permease</fullName>
    </submittedName>
</protein>
<evidence type="ECO:0000259" key="7">
    <source>
        <dbReference type="Pfam" id="PF00892"/>
    </source>
</evidence>
<feature type="transmembrane region" description="Helical" evidence="6">
    <location>
        <begin position="129"/>
        <end position="151"/>
    </location>
</feature>
<evidence type="ECO:0000313" key="9">
    <source>
        <dbReference type="Proteomes" id="UP000527616"/>
    </source>
</evidence>